<sequence length="226" mass="23152">MTLNKQLINLLGILVVVGILVAGIALIAVPMMGQAQTTSSQAKTVEQANSVYELQITQLTAAQADQAQLDADTAELRAEIPATTQFDDVFEIAINAATAHQLTIQSVTVAEPAPWTARAAVGEDGAAVPAPAEATPAEGATDGAATDGATDAATGDAEATTPPVDPASTPRQQAAVTITVPAPDLATATAYVDSLKDGLRLLNPVQFDYTGGILTVTVDTFIRTED</sequence>
<name>A0A498C1F5_9MICO</name>
<dbReference type="RefSeq" id="WP_121059139.1">
    <property type="nucleotide sequence ID" value="NZ_RCDB01000002.1"/>
</dbReference>
<gene>
    <name evidence="3" type="ORF">C7474_1855</name>
</gene>
<evidence type="ECO:0000313" key="3">
    <source>
        <dbReference type="EMBL" id="RLK49694.1"/>
    </source>
</evidence>
<keyword evidence="2" id="KW-0812">Transmembrane</keyword>
<dbReference type="AlphaFoldDB" id="A0A498C1F5"/>
<feature type="compositionally biased region" description="Low complexity" evidence="1">
    <location>
        <begin position="129"/>
        <end position="162"/>
    </location>
</feature>
<dbReference type="OrthoDB" id="5065532at2"/>
<keyword evidence="2" id="KW-1133">Transmembrane helix</keyword>
<evidence type="ECO:0000313" key="4">
    <source>
        <dbReference type="Proteomes" id="UP000273158"/>
    </source>
</evidence>
<feature type="transmembrane region" description="Helical" evidence="2">
    <location>
        <begin position="7"/>
        <end position="33"/>
    </location>
</feature>
<dbReference type="EMBL" id="RCDB01000002">
    <property type="protein sequence ID" value="RLK49694.1"/>
    <property type="molecule type" value="Genomic_DNA"/>
</dbReference>
<keyword evidence="2" id="KW-0472">Membrane</keyword>
<reference evidence="3 4" key="1">
    <citation type="journal article" date="2015" name="Stand. Genomic Sci.">
        <title>Genomic Encyclopedia of Bacterial and Archaeal Type Strains, Phase III: the genomes of soil and plant-associated and newly described type strains.</title>
        <authorList>
            <person name="Whitman W.B."/>
            <person name="Woyke T."/>
            <person name="Klenk H.P."/>
            <person name="Zhou Y."/>
            <person name="Lilburn T.G."/>
            <person name="Beck B.J."/>
            <person name="De Vos P."/>
            <person name="Vandamme P."/>
            <person name="Eisen J.A."/>
            <person name="Garrity G."/>
            <person name="Hugenholtz P."/>
            <person name="Kyrpides N.C."/>
        </authorList>
    </citation>
    <scope>NUCLEOTIDE SEQUENCE [LARGE SCALE GENOMIC DNA]</scope>
    <source>
        <strain evidence="3 4">S2T63</strain>
    </source>
</reference>
<protein>
    <recommendedName>
        <fullName evidence="5">Tfp pilus assembly protein PilO</fullName>
    </recommendedName>
</protein>
<keyword evidence="4" id="KW-1185">Reference proteome</keyword>
<feature type="region of interest" description="Disordered" evidence="1">
    <location>
        <begin position="129"/>
        <end position="172"/>
    </location>
</feature>
<evidence type="ECO:0000256" key="1">
    <source>
        <dbReference type="SAM" id="MobiDB-lite"/>
    </source>
</evidence>
<accession>A0A498C1F5</accession>
<evidence type="ECO:0000256" key="2">
    <source>
        <dbReference type="SAM" id="Phobius"/>
    </source>
</evidence>
<dbReference type="Proteomes" id="UP000273158">
    <property type="component" value="Unassembled WGS sequence"/>
</dbReference>
<evidence type="ECO:0008006" key="5">
    <source>
        <dbReference type="Google" id="ProtNLM"/>
    </source>
</evidence>
<proteinExistence type="predicted"/>
<comment type="caution">
    <text evidence="3">The sequence shown here is derived from an EMBL/GenBank/DDBJ whole genome shotgun (WGS) entry which is preliminary data.</text>
</comment>
<organism evidence="3 4">
    <name type="scientific">Microbacterium telephonicum</name>
    <dbReference type="NCBI Taxonomy" id="1714841"/>
    <lineage>
        <taxon>Bacteria</taxon>
        <taxon>Bacillati</taxon>
        <taxon>Actinomycetota</taxon>
        <taxon>Actinomycetes</taxon>
        <taxon>Micrococcales</taxon>
        <taxon>Microbacteriaceae</taxon>
        <taxon>Microbacterium</taxon>
    </lineage>
</organism>